<evidence type="ECO:0000256" key="4">
    <source>
        <dbReference type="ARBA" id="ARBA00022556"/>
    </source>
</evidence>
<protein>
    <recommendedName>
        <fullName evidence="8">3-hydroxyacyl-[acyl-carrier-protein] dehydratase FabZ</fullName>
        <ecNumber evidence="8">4.2.1.59</ecNumber>
    </recommendedName>
    <alternativeName>
        <fullName evidence="8">(3R)-hydroxymyristoyl-[acyl-carrier-protein] dehydratase</fullName>
        <shortName evidence="8">(3R)-hydroxymyristoyl-ACP dehydrase</shortName>
    </alternativeName>
    <alternativeName>
        <fullName evidence="8">Beta-hydroxyacyl-ACP dehydratase</fullName>
    </alternativeName>
</protein>
<dbReference type="GO" id="GO:0016020">
    <property type="term" value="C:membrane"/>
    <property type="evidence" value="ECO:0007669"/>
    <property type="project" value="GOC"/>
</dbReference>
<dbReference type="RefSeq" id="WP_158948934.1">
    <property type="nucleotide sequence ID" value="NZ_CP046400.1"/>
</dbReference>
<dbReference type="NCBIfam" id="NF000582">
    <property type="entry name" value="PRK00006.1"/>
    <property type="match status" value="1"/>
</dbReference>
<dbReference type="SUPFAM" id="SSF54637">
    <property type="entry name" value="Thioesterase/thiol ester dehydrase-isomerase"/>
    <property type="match status" value="1"/>
</dbReference>
<dbReference type="GO" id="GO:0019171">
    <property type="term" value="F:(3R)-hydroxyacyl-[acyl-carrier-protein] dehydratase activity"/>
    <property type="evidence" value="ECO:0007669"/>
    <property type="project" value="UniProtKB-EC"/>
</dbReference>
<keyword evidence="2 8" id="KW-0963">Cytoplasm</keyword>
<dbReference type="KEGG" id="psel:GM415_13235"/>
<comment type="subcellular location">
    <subcellularLocation>
        <location evidence="1 8">Cytoplasm</location>
    </subcellularLocation>
</comment>
<evidence type="ECO:0000256" key="5">
    <source>
        <dbReference type="ARBA" id="ARBA00023098"/>
    </source>
</evidence>
<proteinExistence type="inferred from homology"/>
<dbReference type="GO" id="GO:0005737">
    <property type="term" value="C:cytoplasm"/>
    <property type="evidence" value="ECO:0007669"/>
    <property type="project" value="UniProtKB-SubCell"/>
</dbReference>
<dbReference type="InterPro" id="IPR010084">
    <property type="entry name" value="FabZ"/>
</dbReference>
<dbReference type="FunFam" id="3.10.129.10:FF:000001">
    <property type="entry name" value="3-hydroxyacyl-[acyl-carrier-protein] dehydratase FabZ"/>
    <property type="match status" value="1"/>
</dbReference>
<dbReference type="PANTHER" id="PTHR30272:SF1">
    <property type="entry name" value="3-HYDROXYACYL-[ACYL-CARRIER-PROTEIN] DEHYDRATASE"/>
    <property type="match status" value="1"/>
</dbReference>
<evidence type="ECO:0000256" key="6">
    <source>
        <dbReference type="ARBA" id="ARBA00023239"/>
    </source>
</evidence>
<sequence length="152" mass="17289">MSNEHVLDIRKIMEMLPHRYPFLLVDRVLEFESGVRLKAYKNVSMNENYFQGHFPGLPVMPGVLQLEALAQAGGIFVMNSVEESLGDKIFLFTGLNKVKFRRPVVPGDRLELNVFYERHKLNMWKMRGVAEVDGQVTAQGEFSATVANKGDM</sequence>
<feature type="active site" evidence="8">
    <location>
        <position position="53"/>
    </location>
</feature>
<evidence type="ECO:0000256" key="3">
    <source>
        <dbReference type="ARBA" id="ARBA00022516"/>
    </source>
</evidence>
<dbReference type="GO" id="GO:0006633">
    <property type="term" value="P:fatty acid biosynthetic process"/>
    <property type="evidence" value="ECO:0007669"/>
    <property type="project" value="UniProtKB-UniRule"/>
</dbReference>
<comment type="catalytic activity">
    <reaction evidence="8">
        <text>a (3R)-hydroxyacyl-[ACP] = a (2E)-enoyl-[ACP] + H2O</text>
        <dbReference type="Rhea" id="RHEA:13097"/>
        <dbReference type="Rhea" id="RHEA-COMP:9925"/>
        <dbReference type="Rhea" id="RHEA-COMP:9945"/>
        <dbReference type="ChEBI" id="CHEBI:15377"/>
        <dbReference type="ChEBI" id="CHEBI:78784"/>
        <dbReference type="ChEBI" id="CHEBI:78827"/>
        <dbReference type="EC" id="4.2.1.59"/>
    </reaction>
</comment>
<keyword evidence="6 8" id="KW-0456">Lyase</keyword>
<keyword evidence="5 8" id="KW-0443">Lipid metabolism</keyword>
<dbReference type="GO" id="GO:0009245">
    <property type="term" value="P:lipid A biosynthetic process"/>
    <property type="evidence" value="ECO:0007669"/>
    <property type="project" value="UniProtKB-UniRule"/>
</dbReference>
<comment type="similarity">
    <text evidence="8">Belongs to the thioester dehydratase family. FabZ subfamily.</text>
</comment>
<reference evidence="9 10" key="1">
    <citation type="submission" date="2019-11" db="EMBL/GenBank/DDBJ databases">
        <authorList>
            <person name="Zheng R.K."/>
            <person name="Sun C.M."/>
        </authorList>
    </citation>
    <scope>NUCLEOTIDE SEQUENCE [LARGE SCALE GENOMIC DNA]</scope>
    <source>
        <strain evidence="9 10">SRB007</strain>
    </source>
</reference>
<dbReference type="AlphaFoldDB" id="A0A6I6JLL1"/>
<dbReference type="EMBL" id="CP046400">
    <property type="protein sequence ID" value="QGY41047.1"/>
    <property type="molecule type" value="Genomic_DNA"/>
</dbReference>
<dbReference type="NCBIfam" id="TIGR01750">
    <property type="entry name" value="fabZ"/>
    <property type="match status" value="1"/>
</dbReference>
<dbReference type="InterPro" id="IPR029069">
    <property type="entry name" value="HotDog_dom_sf"/>
</dbReference>
<dbReference type="EC" id="4.2.1.59" evidence="8"/>
<dbReference type="Pfam" id="PF07977">
    <property type="entry name" value="FabA"/>
    <property type="match status" value="1"/>
</dbReference>
<dbReference type="InterPro" id="IPR013114">
    <property type="entry name" value="FabA_FabZ"/>
</dbReference>
<evidence type="ECO:0000256" key="2">
    <source>
        <dbReference type="ARBA" id="ARBA00022490"/>
    </source>
</evidence>
<organism evidence="9 10">
    <name type="scientific">Pseudodesulfovibrio cashew</name>
    <dbReference type="NCBI Taxonomy" id="2678688"/>
    <lineage>
        <taxon>Bacteria</taxon>
        <taxon>Pseudomonadati</taxon>
        <taxon>Thermodesulfobacteriota</taxon>
        <taxon>Desulfovibrionia</taxon>
        <taxon>Desulfovibrionales</taxon>
        <taxon>Desulfovibrionaceae</taxon>
    </lineage>
</organism>
<dbReference type="Proteomes" id="UP000428328">
    <property type="component" value="Chromosome"/>
</dbReference>
<accession>A0A6I6JLL1</accession>
<evidence type="ECO:0000256" key="8">
    <source>
        <dbReference type="HAMAP-Rule" id="MF_00406"/>
    </source>
</evidence>
<keyword evidence="3 8" id="KW-0444">Lipid biosynthesis</keyword>
<dbReference type="PANTHER" id="PTHR30272">
    <property type="entry name" value="3-HYDROXYACYL-[ACYL-CARRIER-PROTEIN] DEHYDRATASE"/>
    <property type="match status" value="1"/>
</dbReference>
<keyword evidence="10" id="KW-1185">Reference proteome</keyword>
<name>A0A6I6JLL1_9BACT</name>
<evidence type="ECO:0000256" key="1">
    <source>
        <dbReference type="ARBA" id="ARBA00004496"/>
    </source>
</evidence>
<evidence type="ECO:0000256" key="7">
    <source>
        <dbReference type="ARBA" id="ARBA00025049"/>
    </source>
</evidence>
<gene>
    <name evidence="8 9" type="primary">fabZ</name>
    <name evidence="9" type="ORF">GM415_13235</name>
</gene>
<dbReference type="Gene3D" id="3.10.129.10">
    <property type="entry name" value="Hotdog Thioesterase"/>
    <property type="match status" value="1"/>
</dbReference>
<keyword evidence="4 8" id="KW-0441">Lipid A biosynthesis</keyword>
<evidence type="ECO:0000313" key="10">
    <source>
        <dbReference type="Proteomes" id="UP000428328"/>
    </source>
</evidence>
<comment type="function">
    <text evidence="7 8">Involved in unsaturated fatty acids biosynthesis. Catalyzes the dehydration of short chain beta-hydroxyacyl-ACPs and long chain saturated and unsaturated beta-hydroxyacyl-ACPs.</text>
</comment>
<dbReference type="HAMAP" id="MF_00406">
    <property type="entry name" value="FabZ"/>
    <property type="match status" value="1"/>
</dbReference>
<evidence type="ECO:0000313" key="9">
    <source>
        <dbReference type="EMBL" id="QGY41047.1"/>
    </source>
</evidence>
<dbReference type="CDD" id="cd01288">
    <property type="entry name" value="FabZ"/>
    <property type="match status" value="1"/>
</dbReference>